<gene>
    <name evidence="4" type="ORF">FRY98_12685</name>
</gene>
<evidence type="ECO:0000259" key="3">
    <source>
        <dbReference type="Pfam" id="PF24856"/>
    </source>
</evidence>
<reference evidence="4 5" key="1">
    <citation type="submission" date="2019-08" db="EMBL/GenBank/DDBJ databases">
        <title>Genome sequencing of Paenibacillus faecis DSM 23593(T).</title>
        <authorList>
            <person name="Kook J.-K."/>
            <person name="Park S.-N."/>
            <person name="Lim Y.K."/>
        </authorList>
    </citation>
    <scope>NUCLEOTIDE SEQUENCE [LARGE SCALE GENOMIC DNA]</scope>
    <source>
        <strain evidence="4 5">DSM 23593</strain>
    </source>
</reference>
<feature type="domain" description="L-arabinose isomerase central" evidence="3">
    <location>
        <begin position="2"/>
        <end position="37"/>
    </location>
</feature>
<dbReference type="GO" id="GO:0005996">
    <property type="term" value="P:monosaccharide metabolic process"/>
    <property type="evidence" value="ECO:0007669"/>
    <property type="project" value="InterPro"/>
</dbReference>
<sequence>MQLTGLAMLRLMKAGHGFVGEGDWKTSTLTRVLNVLGYSGKS</sequence>
<comment type="caution">
    <text evidence="4">The sequence shown here is derived from an EMBL/GenBank/DDBJ whole genome shotgun (WGS) entry which is preliminary data.</text>
</comment>
<evidence type="ECO:0000256" key="1">
    <source>
        <dbReference type="ARBA" id="ARBA00023235"/>
    </source>
</evidence>
<keyword evidence="2" id="KW-0119">Carbohydrate metabolism</keyword>
<dbReference type="GO" id="GO:0016861">
    <property type="term" value="F:intramolecular oxidoreductase activity, interconverting aldoses and ketoses"/>
    <property type="evidence" value="ECO:0007669"/>
    <property type="project" value="InterPro"/>
</dbReference>
<dbReference type="SUPFAM" id="SSF53743">
    <property type="entry name" value="FucI/AraA N-terminal and middle domains"/>
    <property type="match status" value="1"/>
</dbReference>
<evidence type="ECO:0000256" key="2">
    <source>
        <dbReference type="ARBA" id="ARBA00023277"/>
    </source>
</evidence>
<keyword evidence="5" id="KW-1185">Reference proteome</keyword>
<protein>
    <recommendedName>
        <fullName evidence="3">L-arabinose isomerase central domain-containing protein</fullName>
    </recommendedName>
</protein>
<accession>A0A5D0CUD7</accession>
<dbReference type="AlphaFoldDB" id="A0A5D0CUD7"/>
<dbReference type="EMBL" id="VSDO01000002">
    <property type="protein sequence ID" value="TYA13502.1"/>
    <property type="molecule type" value="Genomic_DNA"/>
</dbReference>
<keyword evidence="1" id="KW-0413">Isomerase</keyword>
<dbReference type="GO" id="GO:0005737">
    <property type="term" value="C:cytoplasm"/>
    <property type="evidence" value="ECO:0007669"/>
    <property type="project" value="InterPro"/>
</dbReference>
<dbReference type="InterPro" id="IPR009015">
    <property type="entry name" value="Fucose_isomerase_N/cen_sf"/>
</dbReference>
<proteinExistence type="predicted"/>
<evidence type="ECO:0000313" key="4">
    <source>
        <dbReference type="EMBL" id="TYA13502.1"/>
    </source>
</evidence>
<dbReference type="Pfam" id="PF24856">
    <property type="entry name" value="AraA_central"/>
    <property type="match status" value="1"/>
</dbReference>
<organism evidence="4 5">
    <name type="scientific">Paenibacillus faecis</name>
    <dbReference type="NCBI Taxonomy" id="862114"/>
    <lineage>
        <taxon>Bacteria</taxon>
        <taxon>Bacillati</taxon>
        <taxon>Bacillota</taxon>
        <taxon>Bacilli</taxon>
        <taxon>Bacillales</taxon>
        <taxon>Paenibacillaceae</taxon>
        <taxon>Paenibacillus</taxon>
    </lineage>
</organism>
<name>A0A5D0CUD7_9BACL</name>
<evidence type="ECO:0000313" key="5">
    <source>
        <dbReference type="Proteomes" id="UP000325218"/>
    </source>
</evidence>
<dbReference type="Proteomes" id="UP000325218">
    <property type="component" value="Unassembled WGS sequence"/>
</dbReference>
<dbReference type="RefSeq" id="WP_148452241.1">
    <property type="nucleotide sequence ID" value="NZ_VSDO01000002.1"/>
</dbReference>
<dbReference type="InterPro" id="IPR055390">
    <property type="entry name" value="AraA_central"/>
</dbReference>